<dbReference type="Gene3D" id="2.40.10.10">
    <property type="entry name" value="Trypsin-like serine proteases"/>
    <property type="match status" value="2"/>
</dbReference>
<name>A0ABM1Z7B6_AEDAL</name>
<organism evidence="7 8">
    <name type="scientific">Aedes albopictus</name>
    <name type="common">Asian tiger mosquito</name>
    <name type="synonym">Stegomyia albopicta</name>
    <dbReference type="NCBI Taxonomy" id="7160"/>
    <lineage>
        <taxon>Eukaryota</taxon>
        <taxon>Metazoa</taxon>
        <taxon>Ecdysozoa</taxon>
        <taxon>Arthropoda</taxon>
        <taxon>Hexapoda</taxon>
        <taxon>Insecta</taxon>
        <taxon>Pterygota</taxon>
        <taxon>Neoptera</taxon>
        <taxon>Endopterygota</taxon>
        <taxon>Diptera</taxon>
        <taxon>Nematocera</taxon>
        <taxon>Culicoidea</taxon>
        <taxon>Culicidae</taxon>
        <taxon>Culicinae</taxon>
        <taxon>Aedini</taxon>
        <taxon>Aedes</taxon>
        <taxon>Stegomyia</taxon>
    </lineage>
</organism>
<evidence type="ECO:0000313" key="7">
    <source>
        <dbReference type="EnsemblMetazoa" id="AALFPA23_015739.P22937"/>
    </source>
</evidence>
<accession>A0ABM1Z7B6</accession>
<evidence type="ECO:0000256" key="5">
    <source>
        <dbReference type="SAM" id="SignalP"/>
    </source>
</evidence>
<comment type="similarity">
    <text evidence="3">Belongs to the peptidase S1 family. CLIP subfamily.</text>
</comment>
<protein>
    <recommendedName>
        <fullName evidence="6">Peptidase S1 domain-containing protein</fullName>
    </recommendedName>
</protein>
<dbReference type="SUPFAM" id="SSF50494">
    <property type="entry name" value="Trypsin-like serine proteases"/>
    <property type="match status" value="1"/>
</dbReference>
<dbReference type="PROSITE" id="PS50240">
    <property type="entry name" value="TRYPSIN_DOM"/>
    <property type="match status" value="1"/>
</dbReference>
<dbReference type="PRINTS" id="PR00722">
    <property type="entry name" value="CHYMOTRYPSIN"/>
</dbReference>
<dbReference type="EnsemblMetazoa" id="AALFPA23_015739.R22937">
    <property type="protein sequence ID" value="AALFPA23_015739.P22937"/>
    <property type="gene ID" value="AALFPA23_015739"/>
</dbReference>
<dbReference type="InterPro" id="IPR051487">
    <property type="entry name" value="Ser/Thr_Proteases_Immune/Dev"/>
</dbReference>
<dbReference type="InterPro" id="IPR041515">
    <property type="entry name" value="PPAF-2-like_Clip"/>
</dbReference>
<evidence type="ECO:0000256" key="1">
    <source>
        <dbReference type="ARBA" id="ARBA00023157"/>
    </source>
</evidence>
<reference evidence="8" key="1">
    <citation type="journal article" date="2015" name="Proc. Natl. Acad. Sci. U.S.A.">
        <title>Genome sequence of the Asian Tiger mosquito, Aedes albopictus, reveals insights into its biology, genetics, and evolution.</title>
        <authorList>
            <person name="Chen X.G."/>
            <person name="Jiang X."/>
            <person name="Gu J."/>
            <person name="Xu M."/>
            <person name="Wu Y."/>
            <person name="Deng Y."/>
            <person name="Zhang C."/>
            <person name="Bonizzoni M."/>
            <person name="Dermauw W."/>
            <person name="Vontas J."/>
            <person name="Armbruster P."/>
            <person name="Huang X."/>
            <person name="Yang Y."/>
            <person name="Zhang H."/>
            <person name="He W."/>
            <person name="Peng H."/>
            <person name="Liu Y."/>
            <person name="Wu K."/>
            <person name="Chen J."/>
            <person name="Lirakis M."/>
            <person name="Topalis P."/>
            <person name="Van Leeuwen T."/>
            <person name="Hall A.B."/>
            <person name="Jiang X."/>
            <person name="Thorpe C."/>
            <person name="Mueller R.L."/>
            <person name="Sun C."/>
            <person name="Waterhouse R.M."/>
            <person name="Yan G."/>
            <person name="Tu Z.J."/>
            <person name="Fang X."/>
            <person name="James A.A."/>
        </authorList>
    </citation>
    <scope>NUCLEOTIDE SEQUENCE [LARGE SCALE GENOMIC DNA]</scope>
    <source>
        <strain evidence="8">Foshan</strain>
    </source>
</reference>
<dbReference type="SMART" id="SM00020">
    <property type="entry name" value="Tryp_SPc"/>
    <property type="match status" value="1"/>
</dbReference>
<dbReference type="InterPro" id="IPR001254">
    <property type="entry name" value="Trypsin_dom"/>
</dbReference>
<keyword evidence="8" id="KW-1185">Reference proteome</keyword>
<evidence type="ECO:0000256" key="3">
    <source>
        <dbReference type="ARBA" id="ARBA00024195"/>
    </source>
</evidence>
<dbReference type="PANTHER" id="PTHR24256">
    <property type="entry name" value="TRYPTASE-RELATED"/>
    <property type="match status" value="1"/>
</dbReference>
<dbReference type="PROSITE" id="PS00134">
    <property type="entry name" value="TRYPSIN_HIS"/>
    <property type="match status" value="1"/>
</dbReference>
<dbReference type="InterPro" id="IPR001314">
    <property type="entry name" value="Peptidase_S1A"/>
</dbReference>
<evidence type="ECO:0000313" key="8">
    <source>
        <dbReference type="Proteomes" id="UP000069940"/>
    </source>
</evidence>
<evidence type="ECO:0000256" key="2">
    <source>
        <dbReference type="ARBA" id="ARBA00023180"/>
    </source>
</evidence>
<dbReference type="RefSeq" id="XP_029732911.1">
    <property type="nucleotide sequence ID" value="XM_029877051.2"/>
</dbReference>
<evidence type="ECO:0000259" key="6">
    <source>
        <dbReference type="PROSITE" id="PS50240"/>
    </source>
</evidence>
<keyword evidence="2" id="KW-0325">Glycoprotein</keyword>
<dbReference type="GeneID" id="109622286"/>
<dbReference type="InterPro" id="IPR043504">
    <property type="entry name" value="Peptidase_S1_PA_chymotrypsin"/>
</dbReference>
<keyword evidence="1" id="KW-1015">Disulfide bond</keyword>
<feature type="signal peptide" evidence="5">
    <location>
        <begin position="1"/>
        <end position="19"/>
    </location>
</feature>
<keyword evidence="5" id="KW-0732">Signal</keyword>
<feature type="domain" description="Peptidase S1" evidence="6">
    <location>
        <begin position="129"/>
        <end position="386"/>
    </location>
</feature>
<evidence type="ECO:0000256" key="4">
    <source>
        <dbReference type="SAM" id="MobiDB-lite"/>
    </source>
</evidence>
<dbReference type="CDD" id="cd00190">
    <property type="entry name" value="Tryp_SPc"/>
    <property type="match status" value="1"/>
</dbReference>
<dbReference type="Pfam" id="PF18322">
    <property type="entry name" value="CLIP_1"/>
    <property type="match status" value="1"/>
</dbReference>
<dbReference type="Proteomes" id="UP000069940">
    <property type="component" value="Unassembled WGS sequence"/>
</dbReference>
<dbReference type="InterPro" id="IPR009003">
    <property type="entry name" value="Peptidase_S1_PA"/>
</dbReference>
<feature type="chain" id="PRO_5046607426" description="Peptidase S1 domain-containing protein" evidence="5">
    <location>
        <begin position="20"/>
        <end position="390"/>
    </location>
</feature>
<proteinExistence type="inferred from homology"/>
<reference evidence="7" key="2">
    <citation type="submission" date="2025-05" db="UniProtKB">
        <authorList>
            <consortium name="EnsemblMetazoa"/>
        </authorList>
    </citation>
    <scope>IDENTIFICATION</scope>
    <source>
        <strain evidence="7">Foshan</strain>
    </source>
</reference>
<dbReference type="Pfam" id="PF00089">
    <property type="entry name" value="Trypsin"/>
    <property type="match status" value="1"/>
</dbReference>
<feature type="region of interest" description="Disordered" evidence="4">
    <location>
        <begin position="102"/>
        <end position="122"/>
    </location>
</feature>
<dbReference type="InterPro" id="IPR018114">
    <property type="entry name" value="TRYPSIN_HIS"/>
</dbReference>
<sequence length="390" mass="43042">MNPICTLLIGLALITACGSFVSCEESSEEANGSKDLKKCPNGYCVPGHLCTNVSNSFNSNNITGMRFDDDSTDEDLQHDPCESHLQVCCVVTVGVPPEPVEPTTGKPLPDYGNSNDTIKPPTPSCGKNRLEGYIYRIKNRGSSQFGEFPWMAMLLQRRTLLGMDTSQYICGGSLIHPQVVLTAAHCVKNFADALDTLVVRLGEWDTLTENEPLKHENRAVRKIILHENYVERMAHNDLALLILDQQANLNVHINPICLPNAYDNFDGQRCMVSGWGKDNFNPDEKYAEVMKMAEVPVIPRRKCKQLLRSTSLGPFFQLHISFMCAGGEAGMTMGKGDGGSPLACQRDGVFVQAGFLAWGVYGDKTNVPEAYVGVSRFVDWIKENIQAEIM</sequence>